<gene>
    <name evidence="2" type="primary">Dync1i2</name>
</gene>
<evidence type="ECO:0000313" key="2">
    <source>
        <dbReference type="RefSeq" id="XP_073927196.1"/>
    </source>
</evidence>
<dbReference type="RefSeq" id="XP_073927196.1">
    <property type="nucleotide sequence ID" value="XM_074071095.1"/>
</dbReference>
<reference evidence="2" key="1">
    <citation type="submission" date="2025-08" db="UniProtKB">
        <authorList>
            <consortium name="RefSeq"/>
        </authorList>
    </citation>
    <scope>IDENTIFICATION</scope>
</reference>
<proteinExistence type="predicted"/>
<sequence>MSDKSELKAELERKKQRLAQIREEKKRKEEERKKKETDQKKEATIPVQEESDLEKKRREAEALLQSMGLTPESPIAEQPLRVVTADTCLFHYLVPPPMSPSSKSVSTPSEAGSQDSGDGAVGSRRGPIKLGMAKITQVDFPPREIVTYTKETQTPVMAQPKEDEEEEDDVVTPKPPIEPEEEKTLKKDEENDNKAPPHELTEEEKQQILHSEEFLSFFDHSTRIVERALSEQINIFFDYSGRDLEDKEGEIQAGAKLSLNRQFFDERWSKHRVVSCLDWSSQYPELLVASYNNNEDAPHEPDGVALVWNMKYKKTTPEYVFHCQSAVMSATFAKFHPNLVVGGTYSGQIVLWDNRSNKRTPVQRTPLSAAAHTHPVYCVNVVGTQNAHNLISISTDGKICSWSLDMLSHPQDSMELVHKQSKAVAVTSMSFPVGDVNNFVVGSEEGSVYTACRHGSKAGISEMFEGHQGPITGIHCHAAVGAVDFSHLFVTSSFDWTVKLWTTKNNKPLYSFEDNSDYVYDVMWSPTHPALFACVDGMGRLDLWNLNNDTEVPTASISVEGNPALNRVRWTHSGREIAVGDSEGQIVIYDVGEQIAVPRNDEWARFGRTLAEINANRADAEEEAATRIPA</sequence>
<accession>A0AC58MCR4</accession>
<dbReference type="Proteomes" id="UP001732720">
    <property type="component" value="Chromosome 4"/>
</dbReference>
<name>A0AC58MCR4_CASCN</name>
<organism evidence="1 2">
    <name type="scientific">Castor canadensis</name>
    <name type="common">American beaver</name>
    <dbReference type="NCBI Taxonomy" id="51338"/>
    <lineage>
        <taxon>Eukaryota</taxon>
        <taxon>Metazoa</taxon>
        <taxon>Chordata</taxon>
        <taxon>Craniata</taxon>
        <taxon>Vertebrata</taxon>
        <taxon>Euteleostomi</taxon>
        <taxon>Mammalia</taxon>
        <taxon>Eutheria</taxon>
        <taxon>Euarchontoglires</taxon>
        <taxon>Glires</taxon>
        <taxon>Rodentia</taxon>
        <taxon>Castorimorpha</taxon>
        <taxon>Castoridae</taxon>
        <taxon>Castor</taxon>
    </lineage>
</organism>
<protein>
    <submittedName>
        <fullName evidence="2">Cytoplasmic dynein 1 intermediate chain 2 isoform X7</fullName>
    </submittedName>
</protein>
<evidence type="ECO:0000313" key="1">
    <source>
        <dbReference type="Proteomes" id="UP001732720"/>
    </source>
</evidence>
<keyword evidence="1" id="KW-1185">Reference proteome</keyword>